<feature type="transmembrane region" description="Helical" evidence="5">
    <location>
        <begin position="37"/>
        <end position="56"/>
    </location>
</feature>
<keyword evidence="4 5" id="KW-0472">Membrane</keyword>
<dbReference type="GO" id="GO:0005886">
    <property type="term" value="C:plasma membrane"/>
    <property type="evidence" value="ECO:0007669"/>
    <property type="project" value="TreeGrafter"/>
</dbReference>
<accession>A0A556VXA5</accession>
<protein>
    <submittedName>
        <fullName evidence="7">Solute carrier family 2, facilitated glucose transporter member 5</fullName>
    </submittedName>
</protein>
<dbReference type="InterPro" id="IPR005828">
    <property type="entry name" value="MFS_sugar_transport-like"/>
</dbReference>
<organism evidence="7 8">
    <name type="scientific">Bagarius yarrelli</name>
    <name type="common">Goonch</name>
    <name type="synonym">Bagrus yarrelli</name>
    <dbReference type="NCBI Taxonomy" id="175774"/>
    <lineage>
        <taxon>Eukaryota</taxon>
        <taxon>Metazoa</taxon>
        <taxon>Chordata</taxon>
        <taxon>Craniata</taxon>
        <taxon>Vertebrata</taxon>
        <taxon>Euteleostomi</taxon>
        <taxon>Actinopterygii</taxon>
        <taxon>Neopterygii</taxon>
        <taxon>Teleostei</taxon>
        <taxon>Ostariophysi</taxon>
        <taxon>Siluriformes</taxon>
        <taxon>Sisoridae</taxon>
        <taxon>Sisorinae</taxon>
        <taxon>Bagarius</taxon>
    </lineage>
</organism>
<evidence type="ECO:0000313" key="8">
    <source>
        <dbReference type="Proteomes" id="UP000319801"/>
    </source>
</evidence>
<dbReference type="EMBL" id="VCAZ01000434">
    <property type="protein sequence ID" value="TUS57734.1"/>
    <property type="molecule type" value="Genomic_DNA"/>
</dbReference>
<name>A0A556VXA5_BAGYA</name>
<evidence type="ECO:0000313" key="7">
    <source>
        <dbReference type="EMBL" id="TUS57734.1"/>
    </source>
</evidence>
<proteinExistence type="predicted"/>
<evidence type="ECO:0000256" key="1">
    <source>
        <dbReference type="ARBA" id="ARBA00004141"/>
    </source>
</evidence>
<dbReference type="GO" id="GO:0055056">
    <property type="term" value="F:D-glucose transmembrane transporter activity"/>
    <property type="evidence" value="ECO:0007669"/>
    <property type="project" value="TreeGrafter"/>
</dbReference>
<dbReference type="PANTHER" id="PTHR23503">
    <property type="entry name" value="SOLUTE CARRIER FAMILY 2"/>
    <property type="match status" value="1"/>
</dbReference>
<evidence type="ECO:0000256" key="2">
    <source>
        <dbReference type="ARBA" id="ARBA00022692"/>
    </source>
</evidence>
<evidence type="ECO:0000256" key="5">
    <source>
        <dbReference type="SAM" id="Phobius"/>
    </source>
</evidence>
<dbReference type="OrthoDB" id="8120565at2759"/>
<dbReference type="Gene3D" id="1.20.1250.20">
    <property type="entry name" value="MFS general substrate transporter like domains"/>
    <property type="match status" value="1"/>
</dbReference>
<feature type="transmembrane region" description="Helical" evidence="5">
    <location>
        <begin position="76"/>
        <end position="99"/>
    </location>
</feature>
<keyword evidence="7" id="KW-0762">Sugar transport</keyword>
<dbReference type="PROSITE" id="PS50850">
    <property type="entry name" value="MFS"/>
    <property type="match status" value="1"/>
</dbReference>
<dbReference type="InterPro" id="IPR036259">
    <property type="entry name" value="MFS_trans_sf"/>
</dbReference>
<keyword evidence="2 5" id="KW-0812">Transmembrane</keyword>
<sequence length="199" mass="22268">MSYIWLSGDVLGRTDAGCLSVPECSISITSPKKSSYIVPYLSVFCVFAFILSFGLGPGGVTNILITELFTQTTRPAAYMIAGGMNWLSFFFISLVFPFIVNGLQQFCFLIFLVICCIVATFIFVFVPETKNKTFLEIQSEFNRKRTKPPQVGDGDDGCQNREKNLRRNQAQSGVQLSCPDGRLEEQDHHWEIATGDHQL</sequence>
<comment type="subcellular location">
    <subcellularLocation>
        <location evidence="1">Membrane</location>
        <topology evidence="1">Multi-pass membrane protein</topology>
    </subcellularLocation>
</comment>
<keyword evidence="7" id="KW-0813">Transport</keyword>
<gene>
    <name evidence="7" type="ORF">Baya_17065</name>
</gene>
<dbReference type="Proteomes" id="UP000319801">
    <property type="component" value="Unassembled WGS sequence"/>
</dbReference>
<dbReference type="GO" id="GO:0046323">
    <property type="term" value="P:D-glucose import"/>
    <property type="evidence" value="ECO:0007669"/>
    <property type="project" value="TreeGrafter"/>
</dbReference>
<dbReference type="PANTHER" id="PTHR23503:SF1">
    <property type="entry name" value="MAJOR FACILITATOR SUPERFAMILY (MFS) PROFILE DOMAIN-CONTAINING PROTEIN"/>
    <property type="match status" value="1"/>
</dbReference>
<evidence type="ECO:0000256" key="4">
    <source>
        <dbReference type="ARBA" id="ARBA00023136"/>
    </source>
</evidence>
<keyword evidence="8" id="KW-1185">Reference proteome</keyword>
<feature type="transmembrane region" description="Helical" evidence="5">
    <location>
        <begin position="106"/>
        <end position="126"/>
    </location>
</feature>
<feature type="domain" description="Major facilitator superfamily (MFS) profile" evidence="6">
    <location>
        <begin position="1"/>
        <end position="130"/>
    </location>
</feature>
<comment type="caution">
    <text evidence="7">The sequence shown here is derived from an EMBL/GenBank/DDBJ whole genome shotgun (WGS) entry which is preliminary data.</text>
</comment>
<keyword evidence="3 5" id="KW-1133">Transmembrane helix</keyword>
<dbReference type="Pfam" id="PF00083">
    <property type="entry name" value="Sugar_tr"/>
    <property type="match status" value="1"/>
</dbReference>
<dbReference type="SUPFAM" id="SSF103473">
    <property type="entry name" value="MFS general substrate transporter"/>
    <property type="match status" value="1"/>
</dbReference>
<dbReference type="AlphaFoldDB" id="A0A556VXA5"/>
<dbReference type="InterPro" id="IPR020846">
    <property type="entry name" value="MFS_dom"/>
</dbReference>
<dbReference type="GO" id="GO:0070837">
    <property type="term" value="P:dehydroascorbic acid transport"/>
    <property type="evidence" value="ECO:0007669"/>
    <property type="project" value="TreeGrafter"/>
</dbReference>
<evidence type="ECO:0000256" key="3">
    <source>
        <dbReference type="ARBA" id="ARBA00022989"/>
    </source>
</evidence>
<dbReference type="InterPro" id="IPR045263">
    <property type="entry name" value="GLUT"/>
</dbReference>
<reference evidence="7 8" key="1">
    <citation type="journal article" date="2019" name="Genome Biol. Evol.">
        <title>Whole-Genome Sequencing of the Giant Devil Catfish, Bagarius yarrelli.</title>
        <authorList>
            <person name="Jiang W."/>
            <person name="Lv Y."/>
            <person name="Cheng L."/>
            <person name="Yang K."/>
            <person name="Chao B."/>
            <person name="Wang X."/>
            <person name="Li Y."/>
            <person name="Pan X."/>
            <person name="You X."/>
            <person name="Zhang Y."/>
            <person name="Yang J."/>
            <person name="Li J."/>
            <person name="Zhang X."/>
            <person name="Liu S."/>
            <person name="Sun C."/>
            <person name="Yang J."/>
            <person name="Shi Q."/>
        </authorList>
    </citation>
    <scope>NUCLEOTIDE SEQUENCE [LARGE SCALE GENOMIC DNA]</scope>
    <source>
        <strain evidence="7">JWS20170419001</strain>
        <tissue evidence="7">Muscle</tissue>
    </source>
</reference>
<evidence type="ECO:0000259" key="6">
    <source>
        <dbReference type="PROSITE" id="PS50850"/>
    </source>
</evidence>